<reference evidence="1" key="1">
    <citation type="submission" date="2016-02" db="EMBL/GenBank/DDBJ databases">
        <title>WGS assembly of Manihot esculenta.</title>
        <authorList>
            <person name="Bredeson J.V."/>
            <person name="Prochnik S.E."/>
            <person name="Lyons J.B."/>
            <person name="Schmutz J."/>
            <person name="Grimwood J."/>
            <person name="Vrebalov J."/>
            <person name="Bart R.S."/>
            <person name="Amuge T."/>
            <person name="Ferguson M.E."/>
            <person name="Green R."/>
            <person name="Putnam N."/>
            <person name="Stites J."/>
            <person name="Rounsley S."/>
            <person name="Rokhsar D.S."/>
        </authorList>
    </citation>
    <scope>NUCLEOTIDE SEQUENCE [LARGE SCALE GENOMIC DNA]</scope>
    <source>
        <tissue evidence="1">Leaf</tissue>
    </source>
</reference>
<dbReference type="EMBL" id="CM004395">
    <property type="protein sequence ID" value="OAY40924.1"/>
    <property type="molecule type" value="Genomic_DNA"/>
</dbReference>
<protein>
    <submittedName>
        <fullName evidence="1">Uncharacterized protein</fullName>
    </submittedName>
</protein>
<accession>A0A2C9VAG9</accession>
<proteinExistence type="predicted"/>
<dbReference type="AlphaFoldDB" id="A0A2C9VAG9"/>
<sequence>MSKPIVGSWNGKRLCQLLPPLVSKLAVSLIAQNIQELPQSPQH</sequence>
<name>A0A2C9VAG9_MANES</name>
<evidence type="ECO:0000313" key="1">
    <source>
        <dbReference type="EMBL" id="OAY40924.1"/>
    </source>
</evidence>
<organism evidence="1">
    <name type="scientific">Manihot esculenta</name>
    <name type="common">Cassava</name>
    <name type="synonym">Jatropha manihot</name>
    <dbReference type="NCBI Taxonomy" id="3983"/>
    <lineage>
        <taxon>Eukaryota</taxon>
        <taxon>Viridiplantae</taxon>
        <taxon>Streptophyta</taxon>
        <taxon>Embryophyta</taxon>
        <taxon>Tracheophyta</taxon>
        <taxon>Spermatophyta</taxon>
        <taxon>Magnoliopsida</taxon>
        <taxon>eudicotyledons</taxon>
        <taxon>Gunneridae</taxon>
        <taxon>Pentapetalae</taxon>
        <taxon>rosids</taxon>
        <taxon>fabids</taxon>
        <taxon>Malpighiales</taxon>
        <taxon>Euphorbiaceae</taxon>
        <taxon>Crotonoideae</taxon>
        <taxon>Manihoteae</taxon>
        <taxon>Manihot</taxon>
    </lineage>
</organism>
<gene>
    <name evidence="1" type="ORF">MANES_09G060300</name>
</gene>